<dbReference type="AlphaFoldDB" id="W7Y2A9"/>
<dbReference type="Proteomes" id="UP000019402">
    <property type="component" value="Unassembled WGS sequence"/>
</dbReference>
<reference evidence="1 2" key="1">
    <citation type="journal article" date="2014" name="Genome Announc.">
        <title>Draft Genome Sequence of Cytophaga fermentans JCM 21142T, a Facultative Anaerobe Isolated from Marine Mud.</title>
        <authorList>
            <person name="Starns D."/>
            <person name="Oshima K."/>
            <person name="Suda W."/>
            <person name="Iino T."/>
            <person name="Yuki M."/>
            <person name="Inoue J."/>
            <person name="Kitamura K."/>
            <person name="Iida T."/>
            <person name="Darby A."/>
            <person name="Hattori M."/>
            <person name="Ohkuma M."/>
        </authorList>
    </citation>
    <scope>NUCLEOTIDE SEQUENCE [LARGE SCALE GENOMIC DNA]</scope>
    <source>
        <strain evidence="1 2">JCM 21142</strain>
    </source>
</reference>
<name>W7Y2A9_9BACT</name>
<evidence type="ECO:0000313" key="1">
    <source>
        <dbReference type="EMBL" id="GAF04990.1"/>
    </source>
</evidence>
<dbReference type="InterPro" id="IPR058512">
    <property type="entry name" value="DUF8199"/>
</dbReference>
<dbReference type="RefSeq" id="WP_152541850.1">
    <property type="nucleotide sequence ID" value="NZ_BAMD01000063.1"/>
</dbReference>
<accession>W7Y2A9</accession>
<comment type="caution">
    <text evidence="1">The sequence shown here is derived from an EMBL/GenBank/DDBJ whole genome shotgun (WGS) entry which is preliminary data.</text>
</comment>
<keyword evidence="2" id="KW-1185">Reference proteome</keyword>
<dbReference type="STRING" id="869213.GCA_000517085_02485"/>
<dbReference type="EMBL" id="BAMD01000063">
    <property type="protein sequence ID" value="GAF04990.1"/>
    <property type="molecule type" value="Genomic_DNA"/>
</dbReference>
<proteinExistence type="predicted"/>
<dbReference type="OrthoDB" id="1122972at2"/>
<dbReference type="InterPro" id="IPR058060">
    <property type="entry name" value="HYC_CC_PP"/>
</dbReference>
<dbReference type="Pfam" id="PF26622">
    <property type="entry name" value="DUF8199"/>
    <property type="match status" value="1"/>
</dbReference>
<dbReference type="NCBIfam" id="NF047658">
    <property type="entry name" value="HYC_CC_PP"/>
    <property type="match status" value="1"/>
</dbReference>
<protein>
    <submittedName>
        <fullName evidence="1">Uncharacterized protein</fullName>
    </submittedName>
</protein>
<organism evidence="1 2">
    <name type="scientific">Saccharicrinis fermentans DSM 9555 = JCM 21142</name>
    <dbReference type="NCBI Taxonomy" id="869213"/>
    <lineage>
        <taxon>Bacteria</taxon>
        <taxon>Pseudomonadati</taxon>
        <taxon>Bacteroidota</taxon>
        <taxon>Bacteroidia</taxon>
        <taxon>Marinilabiliales</taxon>
        <taxon>Marinilabiliaceae</taxon>
        <taxon>Saccharicrinis</taxon>
    </lineage>
</organism>
<gene>
    <name evidence="1" type="ORF">JCM21142_93713</name>
</gene>
<sequence length="163" mass="18596">MILKEINKRIIALITLCFFLLSTSGMILFYHYCLHSHQMVFSVYIDATQELCQENALTFHDHTLSEECCNHHSENAKDDCCENHKSDQEMVKLKDEYNFSDRQSTPRPTTLLLINTDEPTLLEAIPASITNKGLFKKLPPGTPLFILKGKELVTLHQALKVAC</sequence>
<evidence type="ECO:0000313" key="2">
    <source>
        <dbReference type="Proteomes" id="UP000019402"/>
    </source>
</evidence>